<organism evidence="2 3">
    <name type="scientific">Arthrobacter psychrochitiniphilus</name>
    <dbReference type="NCBI Taxonomy" id="291045"/>
    <lineage>
        <taxon>Bacteria</taxon>
        <taxon>Bacillati</taxon>
        <taxon>Actinomycetota</taxon>
        <taxon>Actinomycetes</taxon>
        <taxon>Micrococcales</taxon>
        <taxon>Micrococcaceae</taxon>
        <taxon>Arthrobacter</taxon>
    </lineage>
</organism>
<reference evidence="2 3" key="1">
    <citation type="submission" date="2018-05" db="EMBL/GenBank/DDBJ databases">
        <title>Genetic diversity of glacier-inhabiting Cryobacterium bacteria in China and description of Cryobacterium mengkeensis sp. nov. and Arthrobacter glacialis sp. nov.</title>
        <authorList>
            <person name="Liu Q."/>
            <person name="Xin Y.-H."/>
        </authorList>
    </citation>
    <scope>NUCLEOTIDE SEQUENCE [LARGE SCALE GENOMIC DNA]</scope>
    <source>
        <strain evidence="2 3">GP3</strain>
    </source>
</reference>
<dbReference type="PROSITE" id="PS50022">
    <property type="entry name" value="FA58C_3"/>
    <property type="match status" value="1"/>
</dbReference>
<keyword evidence="3" id="KW-1185">Reference proteome</keyword>
<evidence type="ECO:0000259" key="1">
    <source>
        <dbReference type="PROSITE" id="PS50022"/>
    </source>
</evidence>
<proteinExistence type="predicted"/>
<dbReference type="AlphaFoldDB" id="A0A2V3DW10"/>
<dbReference type="InterPro" id="IPR008979">
    <property type="entry name" value="Galactose-bd-like_sf"/>
</dbReference>
<feature type="domain" description="F5/8 type C" evidence="1">
    <location>
        <begin position="8"/>
        <end position="87"/>
    </location>
</feature>
<protein>
    <recommendedName>
        <fullName evidence="1">F5/8 type C domain-containing protein</fullName>
    </recommendedName>
</protein>
<dbReference type="SUPFAM" id="SSF49785">
    <property type="entry name" value="Galactose-binding domain-like"/>
    <property type="match status" value="1"/>
</dbReference>
<gene>
    <name evidence="2" type="ORF">CVS29_02670</name>
</gene>
<dbReference type="Pfam" id="PF00754">
    <property type="entry name" value="F5_F8_type_C"/>
    <property type="match status" value="1"/>
</dbReference>
<sequence length="87" mass="9217">MPVRSNPCWGRPLDARRCKYRRRASGTNVAIGSTATASSSAAGTTAGAAVDQNLGTSWKSGPAEGTSWLILDLKKRHDLTGSTLVWD</sequence>
<comment type="caution">
    <text evidence="2">The sequence shown here is derived from an EMBL/GenBank/DDBJ whole genome shotgun (WGS) entry which is preliminary data.</text>
</comment>
<dbReference type="InterPro" id="IPR000421">
    <property type="entry name" value="FA58C"/>
</dbReference>
<name>A0A2V3DW10_9MICC</name>
<dbReference type="Proteomes" id="UP000246303">
    <property type="component" value="Unassembled WGS sequence"/>
</dbReference>
<dbReference type="EMBL" id="QHLZ01000001">
    <property type="protein sequence ID" value="PXA69469.1"/>
    <property type="molecule type" value="Genomic_DNA"/>
</dbReference>
<evidence type="ECO:0000313" key="2">
    <source>
        <dbReference type="EMBL" id="PXA69469.1"/>
    </source>
</evidence>
<evidence type="ECO:0000313" key="3">
    <source>
        <dbReference type="Proteomes" id="UP000246303"/>
    </source>
</evidence>
<accession>A0A2V3DW10</accession>
<dbReference type="Gene3D" id="2.60.120.260">
    <property type="entry name" value="Galactose-binding domain-like"/>
    <property type="match status" value="1"/>
</dbReference>